<reference evidence="1 2" key="1">
    <citation type="submission" date="2016-08" db="EMBL/GenBank/DDBJ databases">
        <title>Complete genome sequence of Acinetobacter baylyi strain GFJ2.</title>
        <authorList>
            <person name="Tabata M."/>
            <person name="Kuboki S."/>
            <person name="Gibu N."/>
            <person name="Kinouchi Y."/>
            <person name="Vangnai A."/>
            <person name="Kasai D."/>
            <person name="Fukuda M."/>
        </authorList>
    </citation>
    <scope>NUCLEOTIDE SEQUENCE [LARGE SCALE GENOMIC DNA]</scope>
    <source>
        <strain evidence="1 2">GFJ2</strain>
    </source>
</reference>
<dbReference type="KEGG" id="asol:BEN76_03890"/>
<sequence>MGRYYIKKNDLYLKVDTDPELNGYYDYDGTEDLYLDMSQLISSNVRYSWVKNKDDAKWFGDSQSAHYYLIKKRKKKFFEGAKVV</sequence>
<dbReference type="AlphaFoldDB" id="A0A1P8EG87"/>
<dbReference type="Proteomes" id="UP000185674">
    <property type="component" value="Chromosome"/>
</dbReference>
<organism evidence="1 2">
    <name type="scientific">Acinetobacter soli</name>
    <dbReference type="NCBI Taxonomy" id="487316"/>
    <lineage>
        <taxon>Bacteria</taxon>
        <taxon>Pseudomonadati</taxon>
        <taxon>Pseudomonadota</taxon>
        <taxon>Gammaproteobacteria</taxon>
        <taxon>Moraxellales</taxon>
        <taxon>Moraxellaceae</taxon>
        <taxon>Acinetobacter</taxon>
    </lineage>
</organism>
<proteinExistence type="predicted"/>
<evidence type="ECO:0000313" key="1">
    <source>
        <dbReference type="EMBL" id="APV35204.1"/>
    </source>
</evidence>
<evidence type="ECO:0000313" key="2">
    <source>
        <dbReference type="Proteomes" id="UP000185674"/>
    </source>
</evidence>
<accession>A0A1P8EG87</accession>
<gene>
    <name evidence="1" type="ORF">BEN76_03890</name>
</gene>
<name>A0A1P8EG87_9GAMM</name>
<dbReference type="STRING" id="487316.BEN76_03890"/>
<protein>
    <submittedName>
        <fullName evidence="1">Uncharacterized protein</fullName>
    </submittedName>
</protein>
<dbReference type="RefSeq" id="WP_076032310.1">
    <property type="nucleotide sequence ID" value="NZ_CP016896.1"/>
</dbReference>
<dbReference type="EMBL" id="CP016896">
    <property type="protein sequence ID" value="APV35204.1"/>
    <property type="molecule type" value="Genomic_DNA"/>
</dbReference>